<dbReference type="EMBL" id="DS999641">
    <property type="protein sequence ID" value="EFE70478.2"/>
    <property type="molecule type" value="Genomic_DNA"/>
</dbReference>
<evidence type="ECO:0000313" key="2">
    <source>
        <dbReference type="EMBL" id="EFE70478.2"/>
    </source>
</evidence>
<dbReference type="Proteomes" id="UP000003824">
    <property type="component" value="Unassembled WGS sequence"/>
</dbReference>
<proteinExistence type="predicted"/>
<protein>
    <submittedName>
        <fullName evidence="2">Predicted protein</fullName>
    </submittedName>
</protein>
<dbReference type="AlphaFoldDB" id="D5ZRH1"/>
<sequence length="49" mass="5585">MMAPQLHWLRAFLRARTNLIARTSPLPREPLRHPACRVHGVDSPGETRA</sequence>
<gene>
    <name evidence="2" type="ORF">SSFG_05721</name>
</gene>
<accession>D5ZRH1</accession>
<evidence type="ECO:0000256" key="1">
    <source>
        <dbReference type="SAM" id="MobiDB-lite"/>
    </source>
</evidence>
<name>D5ZRH1_STRV1</name>
<evidence type="ECO:0000313" key="3">
    <source>
        <dbReference type="Proteomes" id="UP000003824"/>
    </source>
</evidence>
<reference evidence="3" key="1">
    <citation type="submission" date="2008-12" db="EMBL/GenBank/DDBJ databases">
        <title>Annotation of Streptomyces ghanaensis ATCC 14672.</title>
        <authorList>
            <consortium name="The Broad Institute Genome Sequencing Platform"/>
            <consortium name="Broad Institute Microbial Sequencing Center"/>
            <person name="Fischbach M."/>
            <person name="Ward D."/>
            <person name="Young S."/>
            <person name="Kodira C.D."/>
            <person name="Zeng Q."/>
            <person name="Koehrsen M."/>
            <person name="Godfrey P."/>
            <person name="Alvarado L."/>
            <person name="Berlin A.M."/>
            <person name="Borenstein D."/>
            <person name="Chen Z."/>
            <person name="Engels R."/>
            <person name="Freedman E."/>
            <person name="Gellesch M."/>
            <person name="Goldberg J."/>
            <person name="Griggs A."/>
            <person name="Gujja S."/>
            <person name="Heiman D.I."/>
            <person name="Hepburn T.A."/>
            <person name="Howarth C."/>
            <person name="Jen D."/>
            <person name="Larson L."/>
            <person name="Lewis B."/>
            <person name="Mehta T."/>
            <person name="Park D."/>
            <person name="Pearson M."/>
            <person name="Roberts A."/>
            <person name="Saif S."/>
            <person name="Shea T.D."/>
            <person name="Shenoy N."/>
            <person name="Sisk P."/>
            <person name="Stolte C."/>
            <person name="Sykes S.N."/>
            <person name="Walk T."/>
            <person name="White J."/>
            <person name="Yandava C."/>
            <person name="Straight P."/>
            <person name="Clardy J."/>
            <person name="Hung D."/>
            <person name="Kolter R."/>
            <person name="Mekalanos J."/>
            <person name="Walker S."/>
            <person name="Walsh C.T."/>
            <person name="Wieland B.L.C."/>
            <person name="Ilzarbe M."/>
            <person name="Galagan J."/>
            <person name="Nusbaum C."/>
            <person name="Birren B."/>
        </authorList>
    </citation>
    <scope>NUCLEOTIDE SEQUENCE [LARGE SCALE GENOMIC DNA]</scope>
    <source>
        <strain evidence="3">ATCC 14672 / DSM 40746 / JCM 4963 / KCTC 9882 / NRRL B-12104 / FH 1290</strain>
    </source>
</reference>
<feature type="region of interest" description="Disordered" evidence="1">
    <location>
        <begin position="25"/>
        <end position="49"/>
    </location>
</feature>
<organism evidence="2 3">
    <name type="scientific">Streptomyces viridosporus (strain ATCC 14672 / DSM 40746 / JCM 4963 / KCTC 9882 / NRRL B-12104 / FH 1290)</name>
    <name type="common">Streptomyces ghanaensis</name>
    <dbReference type="NCBI Taxonomy" id="566461"/>
    <lineage>
        <taxon>Bacteria</taxon>
        <taxon>Bacillati</taxon>
        <taxon>Actinomycetota</taxon>
        <taxon>Actinomycetes</taxon>
        <taxon>Kitasatosporales</taxon>
        <taxon>Streptomycetaceae</taxon>
        <taxon>Streptomyces</taxon>
    </lineage>
</organism>